<keyword evidence="2" id="KW-0472">Membrane</keyword>
<feature type="transmembrane region" description="Helical" evidence="2">
    <location>
        <begin position="20"/>
        <end position="40"/>
    </location>
</feature>
<evidence type="ECO:0000256" key="2">
    <source>
        <dbReference type="SAM" id="Phobius"/>
    </source>
</evidence>
<feature type="transmembrane region" description="Helical" evidence="2">
    <location>
        <begin position="83"/>
        <end position="104"/>
    </location>
</feature>
<dbReference type="PANTHER" id="PTHR43318">
    <property type="entry name" value="UDP-N-ACETYLGLUCOSAMINE 4,6-DEHYDRATASE"/>
    <property type="match status" value="1"/>
</dbReference>
<keyword evidence="2" id="KW-1133">Transmembrane helix</keyword>
<dbReference type="Pfam" id="PF13727">
    <property type="entry name" value="CoA_binding_3"/>
    <property type="match status" value="1"/>
</dbReference>
<dbReference type="InterPro" id="IPR036291">
    <property type="entry name" value="NAD(P)-bd_dom_sf"/>
</dbReference>
<evidence type="ECO:0000259" key="3">
    <source>
        <dbReference type="Pfam" id="PF02719"/>
    </source>
</evidence>
<dbReference type="PANTHER" id="PTHR43318:SF1">
    <property type="entry name" value="POLYSACCHARIDE BIOSYNTHESIS PROTEIN EPSC-RELATED"/>
    <property type="match status" value="1"/>
</dbReference>
<dbReference type="Proteomes" id="UP000245059">
    <property type="component" value="Unassembled WGS sequence"/>
</dbReference>
<dbReference type="InterPro" id="IPR051203">
    <property type="entry name" value="Polysaccharide_Synthase-Rel"/>
</dbReference>
<organism evidence="4 5">
    <name type="scientific">Ignatzschineria cameli</name>
    <dbReference type="NCBI Taxonomy" id="2182793"/>
    <lineage>
        <taxon>Bacteria</taxon>
        <taxon>Pseudomonadati</taxon>
        <taxon>Pseudomonadota</taxon>
        <taxon>Gammaproteobacteria</taxon>
        <taxon>Cardiobacteriales</taxon>
        <taxon>Ignatzschineriaceae</taxon>
        <taxon>Ignatzschineria</taxon>
    </lineage>
</organism>
<dbReference type="CDD" id="cd05237">
    <property type="entry name" value="UDP_invert_4-6DH_SDR_e"/>
    <property type="match status" value="1"/>
</dbReference>
<dbReference type="Gene3D" id="3.40.50.720">
    <property type="entry name" value="NAD(P)-binding Rossmann-like Domain"/>
    <property type="match status" value="2"/>
</dbReference>
<protein>
    <recommendedName>
        <fullName evidence="3">Polysaccharide biosynthesis protein CapD-like domain-containing protein</fullName>
    </recommendedName>
</protein>
<feature type="domain" description="Polysaccharide biosynthesis protein CapD-like" evidence="3">
    <location>
        <begin position="297"/>
        <end position="602"/>
    </location>
</feature>
<reference evidence="5" key="1">
    <citation type="submission" date="2018-05" db="EMBL/GenBank/DDBJ databases">
        <title>Ignatzschineria dubaiensis sp. nov., isolated from necrotic foot tissues of dromedaries (Camelus dromedarius) and associated maggots in Dubai, United Arab Emirates.</title>
        <authorList>
            <person name="Tsang C.C."/>
            <person name="Tang J.Y.M."/>
            <person name="Fong J.Y.H."/>
            <person name="Kinne J."/>
            <person name="Lee H.H."/>
            <person name="Joseph M."/>
            <person name="Jose S."/>
            <person name="Schuster R.K."/>
            <person name="Tang Y."/>
            <person name="Sivakumar S."/>
            <person name="Chen J.H.K."/>
            <person name="Teng J.L.L."/>
            <person name="Lau S.K.P."/>
            <person name="Wernery U."/>
            <person name="Woo P.C.Y."/>
        </authorList>
    </citation>
    <scope>NUCLEOTIDE SEQUENCE [LARGE SCALE GENOMIC DNA]</scope>
    <source>
        <strain evidence="5">UAE-HKU57</strain>
    </source>
</reference>
<evidence type="ECO:0000313" key="4">
    <source>
        <dbReference type="EMBL" id="PWD86183.1"/>
    </source>
</evidence>
<feature type="transmembrane region" description="Helical" evidence="2">
    <location>
        <begin position="52"/>
        <end position="71"/>
    </location>
</feature>
<keyword evidence="2" id="KW-0812">Transmembrane</keyword>
<dbReference type="AlphaFoldDB" id="A0A2U2AQP3"/>
<dbReference type="RefSeq" id="WP_109217881.1">
    <property type="nucleotide sequence ID" value="NZ_QEWW01000003.1"/>
</dbReference>
<dbReference type="InterPro" id="IPR003869">
    <property type="entry name" value="Polysac_CapD-like"/>
</dbReference>
<sequence>MIKNRLLSLPRSVKRLIQLLTDLFLIWLSIILAFIVRIGWDDTWLHLNDYEWLFIVAPIISLPIFIMMGMYRAVIRYVGKEALITIAKAVTLAALLLSVVIYWYDDAPKVVPRSLIFNYWWISLLVIGGLRLFIRHYFLGDWLDIFKHPFGGHHKGRARVLVYGAGNAGKQLVSALRSGSHIEPIAFIDDDPHIRSGNIDGLKVYAPNQVEMAINQTKATELLLAIPSASRSRRQEIITSLSQFPIRVRTIPGFIDLAKGKVKVQDLQEIDIADLLGRDPVEPHRDLFDFCIKNQVVMVTGAGGSIGSELCRQILLSGAKQLILFENSEYNLYKITRELQEEIKKEQLDIQFTPLLGSIQDRDRLYNVMTKFNVNTIYHAAAYKHVPIVENNITQGVLNNVLGTYYTAEAAIKARVNNFVLISTDKAVRPTNVMGATKRLAEMVLQSFSKERAITFLGDSDPTQNKTRITMVRFGNVLGSSGSVIPLFRKQIQEGNNVTVTHPDITRYFMTIPEAAELVIQAGSMGLGGDVFVLDMGQPVRILDLATKMIQLSGLTIRNKENPNGDIAIQFTGLRAGEKLYEELLIGDNVTGTEHPMIMRAHEDWLPWSEMKTLLEKLKTAADHNDYPTIRALLLQYVSGYQPQCEIVDLLYLDR</sequence>
<proteinExistence type="inferred from homology"/>
<evidence type="ECO:0000256" key="1">
    <source>
        <dbReference type="ARBA" id="ARBA00007430"/>
    </source>
</evidence>
<dbReference type="Pfam" id="PF02719">
    <property type="entry name" value="Polysacc_synt_2"/>
    <property type="match status" value="1"/>
</dbReference>
<gene>
    <name evidence="4" type="ORF">DC077_05420</name>
</gene>
<accession>A0A2U2AQP3</accession>
<evidence type="ECO:0000313" key="5">
    <source>
        <dbReference type="Proteomes" id="UP000245059"/>
    </source>
</evidence>
<dbReference type="SUPFAM" id="SSF53335">
    <property type="entry name" value="S-adenosyl-L-methionine-dependent methyltransferases"/>
    <property type="match status" value="1"/>
</dbReference>
<comment type="similarity">
    <text evidence="1">Belongs to the polysaccharide synthase family.</text>
</comment>
<dbReference type="SUPFAM" id="SSF51735">
    <property type="entry name" value="NAD(P)-binding Rossmann-fold domains"/>
    <property type="match status" value="1"/>
</dbReference>
<comment type="caution">
    <text evidence="4">The sequence shown here is derived from an EMBL/GenBank/DDBJ whole genome shotgun (WGS) entry which is preliminary data.</text>
</comment>
<dbReference type="EMBL" id="QEWW01000003">
    <property type="protein sequence ID" value="PWD86183.1"/>
    <property type="molecule type" value="Genomic_DNA"/>
</dbReference>
<name>A0A2U2AQP3_9GAMM</name>
<dbReference type="InterPro" id="IPR029063">
    <property type="entry name" value="SAM-dependent_MTases_sf"/>
</dbReference>